<sequence length="376" mass="43353">MEQIIIIGCMMLIGAAIGGFTNHLAIKMLFRPYHAKYIFGKRIPFTPGLIPKRREELAVQLGKMVVEHLVTPESIKRKLQEQSFQQIVLTLAQEQIGKFFSSDKTLQDVVTSFGYDDVPEKLERRLNVFIEKKYVQLLNDKGALKIKDVLQPSMNERIQQILPVIAQQICDKAVSYFESEAGKQRLEKMIDDFLMQKGMLGNMVQMFLGNTKVIDKVQPEVVKFFKHEGTTELFHSLLKTEWDKLSEKRVEEAEQFIGRDVMLTFITNTVERIVSVKKLFQKPIHELLTPIYFELEKSLPRLVQKLGDFLASKVEVMMKQMQLEQIVKEQVESFSVERLEDMVLSISRREFKMITYLGALLGAVIGIFQGIIALFI</sequence>
<proteinExistence type="inferred from homology"/>
<evidence type="ECO:0000256" key="1">
    <source>
        <dbReference type="ARBA" id="ARBA00004236"/>
    </source>
</evidence>
<keyword evidence="8" id="KW-1185">Reference proteome</keyword>
<keyword evidence="3 6" id="KW-0812">Transmembrane</keyword>
<protein>
    <submittedName>
        <fullName evidence="7">Uncharacterized membrane protein YheB (UPF0754 family)</fullName>
    </submittedName>
</protein>
<evidence type="ECO:0000313" key="7">
    <source>
        <dbReference type="EMBL" id="MBM7702700.1"/>
    </source>
</evidence>
<comment type="subcellular location">
    <subcellularLocation>
        <location evidence="1">Cell membrane</location>
    </subcellularLocation>
</comment>
<feature type="transmembrane region" description="Helical" evidence="6">
    <location>
        <begin position="6"/>
        <end position="26"/>
    </location>
</feature>
<dbReference type="PANTHER" id="PTHR35791:SF1">
    <property type="entry name" value="UPF0754 MEMBRANE PROTEIN YHEB"/>
    <property type="match status" value="1"/>
</dbReference>
<dbReference type="EMBL" id="JAFBFC010000002">
    <property type="protein sequence ID" value="MBM7702700.1"/>
    <property type="molecule type" value="Genomic_DNA"/>
</dbReference>
<reference evidence="7 8" key="1">
    <citation type="submission" date="2021-01" db="EMBL/GenBank/DDBJ databases">
        <title>Genomic Encyclopedia of Type Strains, Phase IV (KMG-IV): sequencing the most valuable type-strain genomes for metagenomic binning, comparative biology and taxonomic classification.</title>
        <authorList>
            <person name="Goeker M."/>
        </authorList>
    </citation>
    <scope>NUCLEOTIDE SEQUENCE [LARGE SCALE GENOMIC DNA]</scope>
    <source>
        <strain evidence="7 8">DSM 104297</strain>
    </source>
</reference>
<dbReference type="InterPro" id="IPR007383">
    <property type="entry name" value="DUF445"/>
</dbReference>
<evidence type="ECO:0000256" key="2">
    <source>
        <dbReference type="ARBA" id="ARBA00008053"/>
    </source>
</evidence>
<name>A0ABS2QTA6_9BACI</name>
<dbReference type="Proteomes" id="UP000809829">
    <property type="component" value="Unassembled WGS sequence"/>
</dbReference>
<evidence type="ECO:0000256" key="3">
    <source>
        <dbReference type="ARBA" id="ARBA00022692"/>
    </source>
</evidence>
<gene>
    <name evidence="7" type="ORF">JOC83_001534</name>
</gene>
<keyword evidence="4 6" id="KW-1133">Transmembrane helix</keyword>
<dbReference type="PANTHER" id="PTHR35791">
    <property type="entry name" value="UPF0754 MEMBRANE PROTEIN YHEB"/>
    <property type="match status" value="1"/>
</dbReference>
<keyword evidence="5 6" id="KW-0472">Membrane</keyword>
<evidence type="ECO:0000256" key="5">
    <source>
        <dbReference type="ARBA" id="ARBA00023136"/>
    </source>
</evidence>
<dbReference type="InterPro" id="IPR016991">
    <property type="entry name" value="UCP032178"/>
</dbReference>
<organism evidence="7 8">
    <name type="scientific">Priestia iocasae</name>
    <dbReference type="NCBI Taxonomy" id="2291674"/>
    <lineage>
        <taxon>Bacteria</taxon>
        <taxon>Bacillati</taxon>
        <taxon>Bacillota</taxon>
        <taxon>Bacilli</taxon>
        <taxon>Bacillales</taxon>
        <taxon>Bacillaceae</taxon>
        <taxon>Priestia</taxon>
    </lineage>
</organism>
<feature type="transmembrane region" description="Helical" evidence="6">
    <location>
        <begin position="354"/>
        <end position="375"/>
    </location>
</feature>
<evidence type="ECO:0000313" key="8">
    <source>
        <dbReference type="Proteomes" id="UP000809829"/>
    </source>
</evidence>
<comment type="similarity">
    <text evidence="2">Belongs to the UPF0754 family.</text>
</comment>
<accession>A0ABS2QTA6</accession>
<comment type="caution">
    <text evidence="7">The sequence shown here is derived from an EMBL/GenBank/DDBJ whole genome shotgun (WGS) entry which is preliminary data.</text>
</comment>
<evidence type="ECO:0000256" key="4">
    <source>
        <dbReference type="ARBA" id="ARBA00022989"/>
    </source>
</evidence>
<evidence type="ECO:0000256" key="6">
    <source>
        <dbReference type="SAM" id="Phobius"/>
    </source>
</evidence>
<dbReference type="RefSeq" id="WP_205185896.1">
    <property type="nucleotide sequence ID" value="NZ_JAFBFC010000002.1"/>
</dbReference>
<dbReference type="PIRSF" id="PIRSF032178">
    <property type="entry name" value="UCP032178"/>
    <property type="match status" value="1"/>
</dbReference>
<dbReference type="Pfam" id="PF04286">
    <property type="entry name" value="DUF445"/>
    <property type="match status" value="1"/>
</dbReference>